<organism evidence="1 2">
    <name type="scientific">Neonectria ditissima</name>
    <dbReference type="NCBI Taxonomy" id="78410"/>
    <lineage>
        <taxon>Eukaryota</taxon>
        <taxon>Fungi</taxon>
        <taxon>Dikarya</taxon>
        <taxon>Ascomycota</taxon>
        <taxon>Pezizomycotina</taxon>
        <taxon>Sordariomycetes</taxon>
        <taxon>Hypocreomycetidae</taxon>
        <taxon>Hypocreales</taxon>
        <taxon>Nectriaceae</taxon>
        <taxon>Neonectria</taxon>
    </lineage>
</organism>
<proteinExistence type="predicted"/>
<dbReference type="OrthoDB" id="408631at2759"/>
<name>A0A0P7C3V4_9HYPO</name>
<dbReference type="EMBL" id="LKCW01000001">
    <property type="protein sequence ID" value="KPM46520.1"/>
    <property type="molecule type" value="Genomic_DNA"/>
</dbReference>
<evidence type="ECO:0000313" key="2">
    <source>
        <dbReference type="Proteomes" id="UP000050424"/>
    </source>
</evidence>
<gene>
    <name evidence="1" type="ORF">AK830_g44</name>
</gene>
<comment type="caution">
    <text evidence="1">The sequence shown here is derived from an EMBL/GenBank/DDBJ whole genome shotgun (WGS) entry which is preliminary data.</text>
</comment>
<dbReference type="SUPFAM" id="SSF53474">
    <property type="entry name" value="alpha/beta-Hydrolases"/>
    <property type="match status" value="1"/>
</dbReference>
<evidence type="ECO:0000313" key="1">
    <source>
        <dbReference type="EMBL" id="KPM46520.1"/>
    </source>
</evidence>
<dbReference type="AlphaFoldDB" id="A0A0P7C3V4"/>
<dbReference type="Proteomes" id="UP000050424">
    <property type="component" value="Unassembled WGS sequence"/>
</dbReference>
<sequence>MVGNNGDEGSTFTAPLDTNGQLRSIFQLGYPVSEAAEEYIFTDLYPNILDGTYGYTSQVGRANLLISELVFTCNTRFLGTALGNRTYNYRFDLPPGIHGQDLDWTFVGEEVPDVATNIAMAMQSYFTTFAMTGDPNTGMGLPTWPLYGKEATLLVFDEGGVVTAKDETANRRSIWNKPNPVSLLTAIDTPEHKLDLQRTLLNYTTGDSS</sequence>
<dbReference type="InterPro" id="IPR029058">
    <property type="entry name" value="AB_hydrolase_fold"/>
</dbReference>
<keyword evidence="2" id="KW-1185">Reference proteome</keyword>
<accession>A0A0P7C3V4</accession>
<protein>
    <submittedName>
        <fullName evidence="1">Uncharacterized protein</fullName>
    </submittedName>
</protein>
<reference evidence="1 2" key="1">
    <citation type="submission" date="2015-09" db="EMBL/GenBank/DDBJ databases">
        <title>Draft genome of a European isolate of the apple canker pathogen Neonectria ditissima.</title>
        <authorList>
            <person name="Gomez-Cortecero A."/>
            <person name="Harrison R.J."/>
            <person name="Armitage A.D."/>
        </authorList>
    </citation>
    <scope>NUCLEOTIDE SEQUENCE [LARGE SCALE GENOMIC DNA]</scope>
    <source>
        <strain evidence="1 2">R09/05</strain>
    </source>
</reference>
<dbReference type="Gene3D" id="3.40.50.1820">
    <property type="entry name" value="alpha/beta hydrolase"/>
    <property type="match status" value="1"/>
</dbReference>
<dbReference type="STRING" id="78410.A0A0P7C3V4"/>